<name>A0A327Q9Z9_9BACT</name>
<dbReference type="SUPFAM" id="SSF47413">
    <property type="entry name" value="lambda repressor-like DNA-binding domains"/>
    <property type="match status" value="1"/>
</dbReference>
<dbReference type="GO" id="GO:0003677">
    <property type="term" value="F:DNA binding"/>
    <property type="evidence" value="ECO:0007669"/>
    <property type="project" value="UniProtKB-KW"/>
</dbReference>
<dbReference type="Gene3D" id="1.10.260.40">
    <property type="entry name" value="lambda repressor-like DNA-binding domains"/>
    <property type="match status" value="1"/>
</dbReference>
<dbReference type="EMBL" id="QLLL01000008">
    <property type="protein sequence ID" value="RAJ00452.1"/>
    <property type="molecule type" value="Genomic_DNA"/>
</dbReference>
<sequence length="80" mass="9369">MLESNKIYKLEFGKKLEFYMEKRKLSYQTLANQAGVEKKTIYNILKGVHEPKLSTIIRLCFVLEITPNDLISIPDELSYE</sequence>
<reference evidence="2 3" key="1">
    <citation type="submission" date="2018-06" db="EMBL/GenBank/DDBJ databases">
        <title>Genomic Encyclopedia of Archaeal and Bacterial Type Strains, Phase II (KMG-II): from individual species to whole genera.</title>
        <authorList>
            <person name="Goeker M."/>
        </authorList>
    </citation>
    <scope>NUCLEOTIDE SEQUENCE [LARGE SCALE GENOMIC DNA]</scope>
    <source>
        <strain evidence="2 3">DSM 23857</strain>
    </source>
</reference>
<keyword evidence="3" id="KW-1185">Reference proteome</keyword>
<dbReference type="InterPro" id="IPR001387">
    <property type="entry name" value="Cro/C1-type_HTH"/>
</dbReference>
<dbReference type="Proteomes" id="UP000249547">
    <property type="component" value="Unassembled WGS sequence"/>
</dbReference>
<dbReference type="PROSITE" id="PS50943">
    <property type="entry name" value="HTH_CROC1"/>
    <property type="match status" value="1"/>
</dbReference>
<evidence type="ECO:0000313" key="3">
    <source>
        <dbReference type="Proteomes" id="UP000249547"/>
    </source>
</evidence>
<dbReference type="Pfam" id="PF13443">
    <property type="entry name" value="HTH_26"/>
    <property type="match status" value="1"/>
</dbReference>
<dbReference type="SMART" id="SM00530">
    <property type="entry name" value="HTH_XRE"/>
    <property type="match status" value="1"/>
</dbReference>
<feature type="domain" description="HTH cro/C1-type" evidence="1">
    <location>
        <begin position="16"/>
        <end position="70"/>
    </location>
</feature>
<proteinExistence type="predicted"/>
<dbReference type="RefSeq" id="WP_111599565.1">
    <property type="nucleotide sequence ID" value="NZ_QLLL01000008.1"/>
</dbReference>
<keyword evidence="2" id="KW-0238">DNA-binding</keyword>
<comment type="caution">
    <text evidence="2">The sequence shown here is derived from an EMBL/GenBank/DDBJ whole genome shotgun (WGS) entry which is preliminary data.</text>
</comment>
<organism evidence="2 3">
    <name type="scientific">Chitinophaga skermanii</name>
    <dbReference type="NCBI Taxonomy" id="331697"/>
    <lineage>
        <taxon>Bacteria</taxon>
        <taxon>Pseudomonadati</taxon>
        <taxon>Bacteroidota</taxon>
        <taxon>Chitinophagia</taxon>
        <taxon>Chitinophagales</taxon>
        <taxon>Chitinophagaceae</taxon>
        <taxon>Chitinophaga</taxon>
    </lineage>
</organism>
<evidence type="ECO:0000259" key="1">
    <source>
        <dbReference type="PROSITE" id="PS50943"/>
    </source>
</evidence>
<dbReference type="AlphaFoldDB" id="A0A327Q9Z9"/>
<accession>A0A327Q9Z9</accession>
<evidence type="ECO:0000313" key="2">
    <source>
        <dbReference type="EMBL" id="RAJ00452.1"/>
    </source>
</evidence>
<gene>
    <name evidence="2" type="ORF">LX64_04158</name>
</gene>
<protein>
    <submittedName>
        <fullName evidence="2">DNA-binding XRE family transcriptional regulator</fullName>
    </submittedName>
</protein>
<dbReference type="InterPro" id="IPR010982">
    <property type="entry name" value="Lambda_DNA-bd_dom_sf"/>
</dbReference>